<dbReference type="InterPro" id="IPR012341">
    <property type="entry name" value="6hp_glycosidase-like_sf"/>
</dbReference>
<proteinExistence type="inferred from homology"/>
<dbReference type="Gene3D" id="1.50.10.10">
    <property type="match status" value="1"/>
</dbReference>
<feature type="non-terminal residue" evidence="3">
    <location>
        <position position="581"/>
    </location>
</feature>
<comment type="similarity">
    <text evidence="1">Belongs to the peptidase C1 family.</text>
</comment>
<gene>
    <name evidence="3" type="ORF">BSAL_29075</name>
</gene>
<dbReference type="AlphaFoldDB" id="A0A0S4JP44"/>
<dbReference type="InterPro" id="IPR038765">
    <property type="entry name" value="Papain-like_cys_pep_sf"/>
</dbReference>
<accession>A0A0S4JP44</accession>
<dbReference type="Pfam" id="PF00112">
    <property type="entry name" value="Peptidase_C1"/>
    <property type="match status" value="1"/>
</dbReference>
<dbReference type="VEuPathDB" id="TriTrypDB:BSAL_29075"/>
<dbReference type="GO" id="GO:0008234">
    <property type="term" value="F:cysteine-type peptidase activity"/>
    <property type="evidence" value="ECO:0007669"/>
    <property type="project" value="InterPro"/>
</dbReference>
<sequence length="581" mass="63017">MHKQLLLFASDEARQHILSALQKWRPLLPSFDGGELVNRALREWSDTATTIAEAVEIIEAAQLASSIVPVWMLVSSQHNGDCTELCILENKSKCCDAATTFACVLTPVARFSSGGVSTFQPSSSSWCGAQAAEAGTKTLVSDIDAAVESLRRLVGDQPAGMKKTDEQPIPTNPQDTASVMRYLHQSVEYWSSKCFVMNETQTTIVVWEFTNFYSGSLGVACALALGGQWNSALMLLNPILAACDDIASTTADDVSGNNASTTTPSESFDSGGRFQRWMNHSIGITGVGGLLFGLSIILKWSSSGSCLSTRLHKVSQGCTESDEEMEHLPLRVATAAFAVVTFLHRMFSSVRRDRDDEHHHHHPYDMEIINGFGGLLIGLAAIHKVCRQYITDCSQETLQGHSATSKCAGGCLPKMFATISELQALVRSLTEMLVTRVIIPSQDCDGSFPRKDRKPPYSGLSHGQSGIALALARTLSIFTGSDDKHSQQSIGIVEAIVRCIQLALSFEDGPALVGTREAAEPQYYWKDMCWSFSSTGSIEAQWFLAGNTLVALSEQELVSCDTTDDGCQGGLMDNAWAWLIS</sequence>
<dbReference type="Pfam" id="PF05147">
    <property type="entry name" value="LANC_like"/>
    <property type="match status" value="1"/>
</dbReference>
<name>A0A0S4JP44_BODSA</name>
<keyword evidence="4" id="KW-1185">Reference proteome</keyword>
<dbReference type="PANTHER" id="PTHR12411">
    <property type="entry name" value="CYSTEINE PROTEASE FAMILY C1-RELATED"/>
    <property type="match status" value="1"/>
</dbReference>
<evidence type="ECO:0000256" key="1">
    <source>
        <dbReference type="ARBA" id="ARBA00008455"/>
    </source>
</evidence>
<dbReference type="EMBL" id="CYKH01001870">
    <property type="protein sequence ID" value="CUG90878.1"/>
    <property type="molecule type" value="Genomic_DNA"/>
</dbReference>
<protein>
    <submittedName>
        <fullName evidence="3">Cysteine peptidase, putative</fullName>
    </submittedName>
</protein>
<dbReference type="GO" id="GO:0006508">
    <property type="term" value="P:proteolysis"/>
    <property type="evidence" value="ECO:0007669"/>
    <property type="project" value="InterPro"/>
</dbReference>
<dbReference type="GO" id="GO:0005975">
    <property type="term" value="P:carbohydrate metabolic process"/>
    <property type="evidence" value="ECO:0007669"/>
    <property type="project" value="InterPro"/>
</dbReference>
<evidence type="ECO:0000313" key="3">
    <source>
        <dbReference type="EMBL" id="CUG90878.1"/>
    </source>
</evidence>
<evidence type="ECO:0000313" key="4">
    <source>
        <dbReference type="Proteomes" id="UP000051952"/>
    </source>
</evidence>
<feature type="domain" description="Peptidase C1A papain C-terminal" evidence="2">
    <location>
        <begin position="529"/>
        <end position="580"/>
    </location>
</feature>
<reference evidence="4" key="1">
    <citation type="submission" date="2015-09" db="EMBL/GenBank/DDBJ databases">
        <authorList>
            <consortium name="Pathogen Informatics"/>
        </authorList>
    </citation>
    <scope>NUCLEOTIDE SEQUENCE [LARGE SCALE GENOMIC DNA]</scope>
    <source>
        <strain evidence="4">Lake Konstanz</strain>
    </source>
</reference>
<dbReference type="SUPFAM" id="SSF54001">
    <property type="entry name" value="Cysteine proteinases"/>
    <property type="match status" value="1"/>
</dbReference>
<dbReference type="GO" id="GO:0031179">
    <property type="term" value="P:peptide modification"/>
    <property type="evidence" value="ECO:0007669"/>
    <property type="project" value="InterPro"/>
</dbReference>
<dbReference type="Proteomes" id="UP000051952">
    <property type="component" value="Unassembled WGS sequence"/>
</dbReference>
<dbReference type="Gene3D" id="3.90.70.10">
    <property type="entry name" value="Cysteine proteinases"/>
    <property type="match status" value="1"/>
</dbReference>
<dbReference type="SUPFAM" id="SSF158745">
    <property type="entry name" value="LanC-like"/>
    <property type="match status" value="1"/>
</dbReference>
<dbReference type="InterPro" id="IPR013128">
    <property type="entry name" value="Peptidase_C1A"/>
</dbReference>
<organism evidence="3 4">
    <name type="scientific">Bodo saltans</name>
    <name type="common">Flagellated protozoan</name>
    <dbReference type="NCBI Taxonomy" id="75058"/>
    <lineage>
        <taxon>Eukaryota</taxon>
        <taxon>Discoba</taxon>
        <taxon>Euglenozoa</taxon>
        <taxon>Kinetoplastea</taxon>
        <taxon>Metakinetoplastina</taxon>
        <taxon>Eubodonida</taxon>
        <taxon>Bodonidae</taxon>
        <taxon>Bodo</taxon>
    </lineage>
</organism>
<dbReference type="InterPro" id="IPR000668">
    <property type="entry name" value="Peptidase_C1A_C"/>
</dbReference>
<dbReference type="InterPro" id="IPR007822">
    <property type="entry name" value="LANC-like"/>
</dbReference>
<evidence type="ECO:0000259" key="2">
    <source>
        <dbReference type="Pfam" id="PF00112"/>
    </source>
</evidence>